<proteinExistence type="predicted"/>
<organism evidence="1 2">
    <name type="scientific">Microctonus aethiopoides</name>
    <dbReference type="NCBI Taxonomy" id="144406"/>
    <lineage>
        <taxon>Eukaryota</taxon>
        <taxon>Metazoa</taxon>
        <taxon>Ecdysozoa</taxon>
        <taxon>Arthropoda</taxon>
        <taxon>Hexapoda</taxon>
        <taxon>Insecta</taxon>
        <taxon>Pterygota</taxon>
        <taxon>Neoptera</taxon>
        <taxon>Endopterygota</taxon>
        <taxon>Hymenoptera</taxon>
        <taxon>Apocrita</taxon>
        <taxon>Ichneumonoidea</taxon>
        <taxon>Braconidae</taxon>
        <taxon>Euphorinae</taxon>
        <taxon>Microctonus</taxon>
    </lineage>
</organism>
<dbReference type="Proteomes" id="UP001168990">
    <property type="component" value="Unassembled WGS sequence"/>
</dbReference>
<protein>
    <recommendedName>
        <fullName evidence="3">N-acetyltransferase domain-containing protein</fullName>
    </recommendedName>
</protein>
<gene>
    <name evidence="1" type="ORF">PV328_000855</name>
</gene>
<name>A0AA39FWY9_9HYME</name>
<reference evidence="1" key="2">
    <citation type="submission" date="2023-03" db="EMBL/GenBank/DDBJ databases">
        <authorList>
            <person name="Inwood S.N."/>
            <person name="Skelly J.G."/>
            <person name="Guhlin J."/>
            <person name="Harrop T.W.R."/>
            <person name="Goldson S.G."/>
            <person name="Dearden P.K."/>
        </authorList>
    </citation>
    <scope>NUCLEOTIDE SEQUENCE</scope>
    <source>
        <strain evidence="1">Irish</strain>
        <tissue evidence="1">Whole body</tissue>
    </source>
</reference>
<dbReference type="GO" id="GO:0008080">
    <property type="term" value="F:N-acetyltransferase activity"/>
    <property type="evidence" value="ECO:0007669"/>
    <property type="project" value="TreeGrafter"/>
</dbReference>
<keyword evidence="2" id="KW-1185">Reference proteome</keyword>
<dbReference type="PANTHER" id="PTHR20905:SF32">
    <property type="entry name" value="ARYLALKYLAMINE N-ACETYLTRANSFERASE-LIKE 7, ISOFORM A"/>
    <property type="match status" value="1"/>
</dbReference>
<dbReference type="AlphaFoldDB" id="A0AA39FWY9"/>
<evidence type="ECO:0008006" key="3">
    <source>
        <dbReference type="Google" id="ProtNLM"/>
    </source>
</evidence>
<dbReference type="Gene3D" id="3.40.630.30">
    <property type="match status" value="1"/>
</dbReference>
<reference evidence="1" key="1">
    <citation type="journal article" date="2023" name="bioRxiv">
        <title>Scaffold-level genome assemblies of two parasitoid biocontrol wasps reveal the parthenogenesis mechanism and an associated novel virus.</title>
        <authorList>
            <person name="Inwood S."/>
            <person name="Skelly J."/>
            <person name="Guhlin J."/>
            <person name="Harrop T."/>
            <person name="Goldson S."/>
            <person name="Dearden P."/>
        </authorList>
    </citation>
    <scope>NUCLEOTIDE SEQUENCE</scope>
    <source>
        <strain evidence="1">Irish</strain>
        <tissue evidence="1">Whole body</tissue>
    </source>
</reference>
<dbReference type="SUPFAM" id="SSF55729">
    <property type="entry name" value="Acyl-CoA N-acyltransferases (Nat)"/>
    <property type="match status" value="1"/>
</dbReference>
<comment type="caution">
    <text evidence="1">The sequence shown here is derived from an EMBL/GenBank/DDBJ whole genome shotgun (WGS) entry which is preliminary data.</text>
</comment>
<dbReference type="InterPro" id="IPR016181">
    <property type="entry name" value="Acyl_CoA_acyltransferase"/>
</dbReference>
<accession>A0AA39FWY9</accession>
<sequence length="242" mass="27357">MGWSRPIGPLRVWRNIELVNSLGKKIQISIEDIPEDQYPEVLNHMCTFFIKDEATLSSMNISEDPDAIMVLKDFWDIALKQGMAIGAFDKNENNGDKKLVGVNILAVIDEDFDNECKNFTISNVRMKKFFNFLFEFSDEGDPRRTSNINFYLSAFGLSVDPKYRCLGLGKQLLATRDDIGKAYNICLTETIFTSAISQKAAAAVGFKDHVARAYENIVDEDGEKLFPSLAGKYVKSMMKHLQ</sequence>
<dbReference type="EMBL" id="JAQQBS010000001">
    <property type="protein sequence ID" value="KAK0176749.1"/>
    <property type="molecule type" value="Genomic_DNA"/>
</dbReference>
<dbReference type="PANTHER" id="PTHR20905">
    <property type="entry name" value="N-ACETYLTRANSFERASE-RELATED"/>
    <property type="match status" value="1"/>
</dbReference>
<evidence type="ECO:0000313" key="2">
    <source>
        <dbReference type="Proteomes" id="UP001168990"/>
    </source>
</evidence>
<evidence type="ECO:0000313" key="1">
    <source>
        <dbReference type="EMBL" id="KAK0176749.1"/>
    </source>
</evidence>